<dbReference type="RefSeq" id="WP_090603878.1">
    <property type="nucleotide sequence ID" value="NZ_FNZR01000002.1"/>
</dbReference>
<protein>
    <submittedName>
        <fullName evidence="7">Membrane protein</fullName>
    </submittedName>
</protein>
<evidence type="ECO:0000256" key="1">
    <source>
        <dbReference type="ARBA" id="ARBA00004651"/>
    </source>
</evidence>
<dbReference type="InterPro" id="IPR017039">
    <property type="entry name" value="Virul_fac_BrkB"/>
</dbReference>
<keyword evidence="5 6" id="KW-0472">Membrane</keyword>
<dbReference type="GO" id="GO:0005886">
    <property type="term" value="C:plasma membrane"/>
    <property type="evidence" value="ECO:0007669"/>
    <property type="project" value="UniProtKB-SubCell"/>
</dbReference>
<dbReference type="Pfam" id="PF03631">
    <property type="entry name" value="Virul_fac_BrkB"/>
    <property type="match status" value="1"/>
</dbReference>
<keyword evidence="2" id="KW-1003">Cell membrane</keyword>
<feature type="transmembrane region" description="Helical" evidence="6">
    <location>
        <begin position="145"/>
        <end position="173"/>
    </location>
</feature>
<comment type="subcellular location">
    <subcellularLocation>
        <location evidence="1">Cell membrane</location>
        <topology evidence="1">Multi-pass membrane protein</topology>
    </subcellularLocation>
</comment>
<dbReference type="Proteomes" id="UP000198916">
    <property type="component" value="Unassembled WGS sequence"/>
</dbReference>
<evidence type="ECO:0000256" key="4">
    <source>
        <dbReference type="ARBA" id="ARBA00022989"/>
    </source>
</evidence>
<dbReference type="EMBL" id="FNZR01000002">
    <property type="protein sequence ID" value="SEK74625.1"/>
    <property type="molecule type" value="Genomic_DNA"/>
</dbReference>
<proteinExistence type="predicted"/>
<evidence type="ECO:0000256" key="6">
    <source>
        <dbReference type="SAM" id="Phobius"/>
    </source>
</evidence>
<feature type="transmembrane region" description="Helical" evidence="6">
    <location>
        <begin position="226"/>
        <end position="248"/>
    </location>
</feature>
<keyword evidence="8" id="KW-1185">Reference proteome</keyword>
<evidence type="ECO:0000313" key="7">
    <source>
        <dbReference type="EMBL" id="SEK74625.1"/>
    </source>
</evidence>
<gene>
    <name evidence="7" type="ORF">SAMN05421740_102578</name>
</gene>
<keyword evidence="3 6" id="KW-0812">Transmembrane</keyword>
<dbReference type="OrthoDB" id="9797028at2"/>
<evidence type="ECO:0000256" key="5">
    <source>
        <dbReference type="ARBA" id="ARBA00023136"/>
    </source>
</evidence>
<dbReference type="PIRSF" id="PIRSF035875">
    <property type="entry name" value="RNase_BN"/>
    <property type="match status" value="1"/>
</dbReference>
<dbReference type="NCBIfam" id="TIGR00765">
    <property type="entry name" value="yihY_not_rbn"/>
    <property type="match status" value="1"/>
</dbReference>
<keyword evidence="4 6" id="KW-1133">Transmembrane helix</keyword>
<feature type="transmembrane region" description="Helical" evidence="6">
    <location>
        <begin position="35"/>
        <end position="58"/>
    </location>
</feature>
<dbReference type="PANTHER" id="PTHR30213:SF1">
    <property type="entry name" value="INNER MEMBRANE PROTEIN YHJD"/>
    <property type="match status" value="1"/>
</dbReference>
<dbReference type="AlphaFoldDB" id="A0A1H7JMD1"/>
<dbReference type="PANTHER" id="PTHR30213">
    <property type="entry name" value="INNER MEMBRANE PROTEIN YHJD"/>
    <property type="match status" value="1"/>
</dbReference>
<reference evidence="8" key="1">
    <citation type="submission" date="2016-10" db="EMBL/GenBank/DDBJ databases">
        <authorList>
            <person name="Varghese N."/>
            <person name="Submissions S."/>
        </authorList>
    </citation>
    <scope>NUCLEOTIDE SEQUENCE [LARGE SCALE GENOMIC DNA]</scope>
    <source>
        <strain evidence="8">Jip14</strain>
    </source>
</reference>
<dbReference type="STRING" id="332977.SAMN05421740_102578"/>
<feature type="transmembrane region" description="Helical" evidence="6">
    <location>
        <begin position="103"/>
        <end position="124"/>
    </location>
</feature>
<evidence type="ECO:0000256" key="2">
    <source>
        <dbReference type="ARBA" id="ARBA00022475"/>
    </source>
</evidence>
<feature type="transmembrane region" description="Helical" evidence="6">
    <location>
        <begin position="193"/>
        <end position="214"/>
    </location>
</feature>
<organism evidence="7 8">
    <name type="scientific">Parapedobacter koreensis</name>
    <dbReference type="NCBI Taxonomy" id="332977"/>
    <lineage>
        <taxon>Bacteria</taxon>
        <taxon>Pseudomonadati</taxon>
        <taxon>Bacteroidota</taxon>
        <taxon>Sphingobacteriia</taxon>
        <taxon>Sphingobacteriales</taxon>
        <taxon>Sphingobacteriaceae</taxon>
        <taxon>Parapedobacter</taxon>
    </lineage>
</organism>
<evidence type="ECO:0000313" key="8">
    <source>
        <dbReference type="Proteomes" id="UP000198916"/>
    </source>
</evidence>
<evidence type="ECO:0000256" key="3">
    <source>
        <dbReference type="ARBA" id="ARBA00022692"/>
    </source>
</evidence>
<name>A0A1H7JMD1_9SPHI</name>
<feature type="transmembrane region" description="Helical" evidence="6">
    <location>
        <begin position="254"/>
        <end position="279"/>
    </location>
</feature>
<accession>A0A1H7JMD1</accession>
<sequence length="325" mass="36086">MKLLKKSFYKEIFGLLGDAFSEFSKDSAMKMSASLAYYTIFSIAPLLLIVIWLVGFFYGEILAGEQDAQTEVFEEFANIFGTETAAQIQQIIQNISLSNKSGIGIAIGVGTLIAGSTTIFIEIQDSLNRIWGIRPKPKKGWLKMLLNRAISFSMVLGLGFLLIVSLIANGIIVALSSQITQYLPDISVYVMEWVNIGLTFLVITTLFAFIFRFLPDARMRFKDVVGGALFTAALFMLGRYLIGLYMQYSAPASAYGAAGAIIILLLWIYYSAAILYFGAEFTKVYALRYGKGVWPSSYAVKVVWKEKEVEDEPIAFQSDHSKPKG</sequence>